<dbReference type="AlphaFoldDB" id="A0A6C0BQR3"/>
<proteinExistence type="predicted"/>
<sequence length="101" mass="12144">MFIKALSSSTKCNVVNKSHTNIYKSVHKSFIVKTKIEEINNKLLINRTIFWYDSKQKTFRRRKEVQSFDCEDIDDENCNIHEIIENYTDNLYNKDDENNFQ</sequence>
<dbReference type="EMBL" id="MN739222">
    <property type="protein sequence ID" value="QHS94410.1"/>
    <property type="molecule type" value="Genomic_DNA"/>
</dbReference>
<reference evidence="1" key="1">
    <citation type="journal article" date="2020" name="Nature">
        <title>Giant virus diversity and host interactions through global metagenomics.</title>
        <authorList>
            <person name="Schulz F."/>
            <person name="Roux S."/>
            <person name="Paez-Espino D."/>
            <person name="Jungbluth S."/>
            <person name="Walsh D.A."/>
            <person name="Denef V.J."/>
            <person name="McMahon K.D."/>
            <person name="Konstantinidis K.T."/>
            <person name="Eloe-Fadrosh E.A."/>
            <person name="Kyrpides N.C."/>
            <person name="Woyke T."/>
        </authorList>
    </citation>
    <scope>NUCLEOTIDE SEQUENCE</scope>
    <source>
        <strain evidence="1">GVMAG-M-3300018416-26</strain>
    </source>
</reference>
<name>A0A6C0BQR3_9ZZZZ</name>
<accession>A0A6C0BQR3</accession>
<protein>
    <submittedName>
        <fullName evidence="1">Uncharacterized protein</fullName>
    </submittedName>
</protein>
<evidence type="ECO:0000313" key="1">
    <source>
        <dbReference type="EMBL" id="QHS94410.1"/>
    </source>
</evidence>
<organism evidence="1">
    <name type="scientific">viral metagenome</name>
    <dbReference type="NCBI Taxonomy" id="1070528"/>
    <lineage>
        <taxon>unclassified sequences</taxon>
        <taxon>metagenomes</taxon>
        <taxon>organismal metagenomes</taxon>
    </lineage>
</organism>